<feature type="transmembrane region" description="Helical" evidence="1">
    <location>
        <begin position="126"/>
        <end position="145"/>
    </location>
</feature>
<keyword evidence="1" id="KW-0472">Membrane</keyword>
<name>A0AAW0EXE5_9TRYP</name>
<dbReference type="InterPro" id="IPR026721">
    <property type="entry name" value="TMEM18"/>
</dbReference>
<reference evidence="2 3" key="1">
    <citation type="journal article" date="2021" name="MBio">
        <title>A New Model Trypanosomatid, Novymonas esmeraldas: Genomic Perception of Its 'Candidatus Pandoraea novymonadis' Endosymbiont.</title>
        <authorList>
            <person name="Zakharova A."/>
            <person name="Saura A."/>
            <person name="Butenko A."/>
            <person name="Podesvova L."/>
            <person name="Warmusova S."/>
            <person name="Kostygov A.Y."/>
            <person name="Nenarokova A."/>
            <person name="Lukes J."/>
            <person name="Opperdoes F.R."/>
            <person name="Yurchenko V."/>
        </authorList>
    </citation>
    <scope>NUCLEOTIDE SEQUENCE [LARGE SCALE GENOMIC DNA]</scope>
    <source>
        <strain evidence="2 3">E262AT.01</strain>
    </source>
</reference>
<dbReference type="AlphaFoldDB" id="A0AAW0EXE5"/>
<evidence type="ECO:0000313" key="2">
    <source>
        <dbReference type="EMBL" id="KAK7198480.1"/>
    </source>
</evidence>
<accession>A0AAW0EXE5</accession>
<dbReference type="Pfam" id="PF14770">
    <property type="entry name" value="TMEM18"/>
    <property type="match status" value="1"/>
</dbReference>
<dbReference type="EMBL" id="JAECZO010000153">
    <property type="protein sequence ID" value="KAK7198480.1"/>
    <property type="molecule type" value="Genomic_DNA"/>
</dbReference>
<comment type="caution">
    <text evidence="2">The sequence shown here is derived from an EMBL/GenBank/DDBJ whole genome shotgun (WGS) entry which is preliminary data.</text>
</comment>
<keyword evidence="1 2" id="KW-0812">Transmembrane</keyword>
<evidence type="ECO:0000313" key="3">
    <source>
        <dbReference type="Proteomes" id="UP001430356"/>
    </source>
</evidence>
<organism evidence="2 3">
    <name type="scientific">Novymonas esmeraldas</name>
    <dbReference type="NCBI Taxonomy" id="1808958"/>
    <lineage>
        <taxon>Eukaryota</taxon>
        <taxon>Discoba</taxon>
        <taxon>Euglenozoa</taxon>
        <taxon>Kinetoplastea</taxon>
        <taxon>Metakinetoplastina</taxon>
        <taxon>Trypanosomatida</taxon>
        <taxon>Trypanosomatidae</taxon>
        <taxon>Novymonas</taxon>
    </lineage>
</organism>
<protein>
    <submittedName>
        <fullName evidence="2">Transmembrane protein 18</fullName>
    </submittedName>
</protein>
<dbReference type="Proteomes" id="UP001430356">
    <property type="component" value="Unassembled WGS sequence"/>
</dbReference>
<feature type="transmembrane region" description="Helical" evidence="1">
    <location>
        <begin position="165"/>
        <end position="185"/>
    </location>
</feature>
<sequence length="213" mass="23485">MPKRSTQKAAYKFVAAVPPPVEVQAPVVMDGGQAWLATLEEKFWAAHTTVLDATGAREYADAAASWWSSLRSDDAVSWLGASVQRFTGAVDWSEPLLRHLGTFHAAVWVSAIAATWGGVSDERINAVFFIVGALMLSGVCANSVASRHPEWLFPELSARYTAEQSVVMMVVYLLPLLVLLMYLQLRLICRTFSRMRQAKRAQLHQGAHKAAQQ</sequence>
<evidence type="ECO:0000256" key="1">
    <source>
        <dbReference type="SAM" id="Phobius"/>
    </source>
</evidence>
<proteinExistence type="predicted"/>
<keyword evidence="3" id="KW-1185">Reference proteome</keyword>
<gene>
    <name evidence="2" type="ORF">NESM_000808300</name>
</gene>
<keyword evidence="1" id="KW-1133">Transmembrane helix</keyword>